<dbReference type="GO" id="GO:0039693">
    <property type="term" value="P:viral DNA genome replication"/>
    <property type="evidence" value="ECO:0007669"/>
    <property type="project" value="UniProtKB-UniRule"/>
</dbReference>
<comment type="function">
    <text evidence="1">Forms the sliding-clamp-loader together with the small subunit. The clamp loader holds the clamp in an open conformation and places it onto the DNA.</text>
</comment>
<dbReference type="Gene3D" id="6.10.250.1260">
    <property type="match status" value="1"/>
</dbReference>
<dbReference type="GO" id="GO:0006260">
    <property type="term" value="P:DNA replication"/>
    <property type="evidence" value="ECO:0007669"/>
    <property type="project" value="InterPro"/>
</dbReference>
<organism evidence="2 3">
    <name type="scientific">Acinetobacter phage Henu6</name>
    <dbReference type="NCBI Taxonomy" id="2500136"/>
    <lineage>
        <taxon>Viruses</taxon>
        <taxon>Duplodnaviria</taxon>
        <taxon>Heunggongvirae</taxon>
        <taxon>Uroviricota</taxon>
        <taxon>Caudoviricetes</taxon>
        <taxon>Pantevenvirales</taxon>
        <taxon>Straboviridae</taxon>
        <taxon>Twarogvirinae</taxon>
        <taxon>Zedzedvirus</taxon>
        <taxon>Zedzedvirus zz1</taxon>
    </lineage>
</organism>
<name>A0A410T5F0_9CAUD</name>
<dbReference type="HAMAP" id="MF_04163">
    <property type="entry name" value="T4_Clamp_Loader_S"/>
    <property type="match status" value="1"/>
</dbReference>
<reference evidence="2 3" key="1">
    <citation type="submission" date="2018-11" db="EMBL/GenBank/DDBJ databases">
        <authorList>
            <person name="Teng T."/>
        </authorList>
    </citation>
    <scope>NUCLEOTIDE SEQUENCE [LARGE SCALE GENOMIC DNA]</scope>
</reference>
<protein>
    <recommendedName>
        <fullName evidence="1">Sliding-clamp-loader small subunit</fullName>
    </recommendedName>
    <alternativeName>
        <fullName evidence="1">Clamp loader gp62 subunit</fullName>
    </alternativeName>
</protein>
<comment type="similarity">
    <text evidence="1">Belongs to the Tevenvirinae sliding-clamp-loader small subunit family.</text>
</comment>
<dbReference type="Pfam" id="PF16790">
    <property type="entry name" value="Phage_clamp_A"/>
    <property type="match status" value="1"/>
</dbReference>
<dbReference type="GO" id="GO:0003689">
    <property type="term" value="F:DNA clamp loader activity"/>
    <property type="evidence" value="ECO:0007669"/>
    <property type="project" value="UniProtKB-UniRule"/>
</dbReference>
<gene>
    <name evidence="2" type="ORF">Henu6_gp155</name>
</gene>
<dbReference type="Gene3D" id="1.10.8.700">
    <property type="entry name" value="Bacteriophage clamp loader A subunit, A domain"/>
    <property type="match status" value="1"/>
</dbReference>
<sequence length="188" mass="22311">MSMICLFDEDEVQLNPHEVAWMNKDWDAVKKLADEFKEKPEADLFKILNNINQNKREMSVMHMDYSKFMIDNMLSRHIECMPAVYMSNMVLQGLSDQHHHNYLTMLIPKGRRFSKTVKLDESFKDKYIIQLLMKYYKVNANTAYDYRKLLEHKGKLTEVLRDAKALATEDFLKSITKNPKELKELKLL</sequence>
<evidence type="ECO:0000313" key="3">
    <source>
        <dbReference type="Proteomes" id="UP000289169"/>
    </source>
</evidence>
<dbReference type="Gene3D" id="1.20.272.50">
    <property type="entry name" value="Bacteriophage clamp loader A subunit, A' domain"/>
    <property type="match status" value="1"/>
</dbReference>
<dbReference type="Proteomes" id="UP000289169">
    <property type="component" value="Segment"/>
</dbReference>
<evidence type="ECO:0000256" key="1">
    <source>
        <dbReference type="HAMAP-Rule" id="MF_04163"/>
    </source>
</evidence>
<keyword evidence="1" id="KW-0238">DNA-binding</keyword>
<dbReference type="InterPro" id="IPR031868">
    <property type="entry name" value="Phage_clamp_gp62"/>
</dbReference>
<keyword evidence="1" id="KW-0235">DNA replication</keyword>
<comment type="subunit">
    <text evidence="1">The sliding-clamp-loader consists of 4 large subunits and 1 small subunit. Interacts with the sliding clamp; this interaction allows the sliding-clamp-loader to open the sliding clamp. Part of the replicase complex that includes the DNA polymerase, the polymerase clamp, the clamp loader complex, the single-stranded DNA binding protein, the primase, the helicase and the helicase assembly factor.</text>
</comment>
<dbReference type="EMBL" id="MK240351">
    <property type="protein sequence ID" value="QAU03958.1"/>
    <property type="molecule type" value="Genomic_DNA"/>
</dbReference>
<keyword evidence="1" id="KW-1194">Viral DNA replication</keyword>
<dbReference type="GO" id="GO:0003677">
    <property type="term" value="F:DNA binding"/>
    <property type="evidence" value="ECO:0007669"/>
    <property type="project" value="UniProtKB-UniRule"/>
</dbReference>
<evidence type="ECO:0000313" key="2">
    <source>
        <dbReference type="EMBL" id="QAU03958.1"/>
    </source>
</evidence>
<proteinExistence type="inferred from homology"/>
<accession>A0A410T5F0</accession>